<dbReference type="EMBL" id="BAAAOH010000001">
    <property type="protein sequence ID" value="GAA1998067.1"/>
    <property type="molecule type" value="Genomic_DNA"/>
</dbReference>
<feature type="transmembrane region" description="Helical" evidence="1">
    <location>
        <begin position="34"/>
        <end position="62"/>
    </location>
</feature>
<name>A0ABN2T3P4_9MICO</name>
<dbReference type="Proteomes" id="UP001500326">
    <property type="component" value="Unassembled WGS sequence"/>
</dbReference>
<feature type="transmembrane region" description="Helical" evidence="1">
    <location>
        <begin position="121"/>
        <end position="141"/>
    </location>
</feature>
<reference evidence="2 3" key="1">
    <citation type="journal article" date="2019" name="Int. J. Syst. Evol. Microbiol.">
        <title>The Global Catalogue of Microorganisms (GCM) 10K type strain sequencing project: providing services to taxonomists for standard genome sequencing and annotation.</title>
        <authorList>
            <consortium name="The Broad Institute Genomics Platform"/>
            <consortium name="The Broad Institute Genome Sequencing Center for Infectious Disease"/>
            <person name="Wu L."/>
            <person name="Ma J."/>
        </authorList>
    </citation>
    <scope>NUCLEOTIDE SEQUENCE [LARGE SCALE GENOMIC DNA]</scope>
    <source>
        <strain evidence="2 3">JCM 14902</strain>
    </source>
</reference>
<keyword evidence="1" id="KW-0472">Membrane</keyword>
<organism evidence="2 3">
    <name type="scientific">Microbacterium pumilum</name>
    <dbReference type="NCBI Taxonomy" id="344165"/>
    <lineage>
        <taxon>Bacteria</taxon>
        <taxon>Bacillati</taxon>
        <taxon>Actinomycetota</taxon>
        <taxon>Actinomycetes</taxon>
        <taxon>Micrococcales</taxon>
        <taxon>Microbacteriaceae</taxon>
        <taxon>Microbacterium</taxon>
    </lineage>
</organism>
<feature type="transmembrane region" description="Helical" evidence="1">
    <location>
        <begin position="68"/>
        <end position="87"/>
    </location>
</feature>
<accession>A0ABN2T3P4</accession>
<feature type="transmembrane region" description="Helical" evidence="1">
    <location>
        <begin position="94"/>
        <end position="115"/>
    </location>
</feature>
<gene>
    <name evidence="2" type="ORF">GCM10009777_39120</name>
</gene>
<evidence type="ECO:0000256" key="1">
    <source>
        <dbReference type="SAM" id="Phobius"/>
    </source>
</evidence>
<protein>
    <recommendedName>
        <fullName evidence="4">Integral membrane protein</fullName>
    </recommendedName>
</protein>
<keyword evidence="3" id="KW-1185">Reference proteome</keyword>
<proteinExistence type="predicted"/>
<sequence length="148" mass="16138">MPCGSAALSRSAVPGYHERMSGDPRAPSDAWRRVFFWIGWWMLVGATALLALNHLVGAFAFASTDDEQMMFIAFAALQALSVLVLLIPYRRLEWWAWWATWIPIAALAATGPVFLSSIGGVYLGISAILAVAQLVTVSRFARSRPPGS</sequence>
<evidence type="ECO:0008006" key="4">
    <source>
        <dbReference type="Google" id="ProtNLM"/>
    </source>
</evidence>
<keyword evidence="1" id="KW-0812">Transmembrane</keyword>
<evidence type="ECO:0000313" key="3">
    <source>
        <dbReference type="Proteomes" id="UP001500326"/>
    </source>
</evidence>
<evidence type="ECO:0000313" key="2">
    <source>
        <dbReference type="EMBL" id="GAA1998067.1"/>
    </source>
</evidence>
<comment type="caution">
    <text evidence="2">The sequence shown here is derived from an EMBL/GenBank/DDBJ whole genome shotgun (WGS) entry which is preliminary data.</text>
</comment>
<keyword evidence="1" id="KW-1133">Transmembrane helix</keyword>